<dbReference type="GO" id="GO:0042781">
    <property type="term" value="F:3'-tRNA processing endoribonuclease activity"/>
    <property type="evidence" value="ECO:0007669"/>
    <property type="project" value="TreeGrafter"/>
</dbReference>
<dbReference type="CDD" id="cd07719">
    <property type="entry name" value="arylsulfatase_AtsA-like_MBL-fold"/>
    <property type="match status" value="1"/>
</dbReference>
<dbReference type="Proteomes" id="UP000298009">
    <property type="component" value="Unassembled WGS sequence"/>
</dbReference>
<keyword evidence="1 3" id="KW-0378">Hydrolase</keyword>
<evidence type="ECO:0000313" key="3">
    <source>
        <dbReference type="EMBL" id="TGK81436.1"/>
    </source>
</evidence>
<protein>
    <submittedName>
        <fullName evidence="3">MBL fold metallo-hydrolase</fullName>
    </submittedName>
</protein>
<reference evidence="3" key="1">
    <citation type="journal article" date="2019" name="PLoS Negl. Trop. Dis.">
        <title>Revisiting the worldwide diversity of Leptospira species in the environment.</title>
        <authorList>
            <person name="Vincent A.T."/>
            <person name="Schiettekatte O."/>
            <person name="Bourhy P."/>
            <person name="Veyrier F.J."/>
            <person name="Picardeau M."/>
        </authorList>
    </citation>
    <scope>NUCLEOTIDE SEQUENCE [LARGE SCALE GENOMIC DNA]</scope>
    <source>
        <strain evidence="3">201800287</strain>
    </source>
</reference>
<dbReference type="PANTHER" id="PTHR46018">
    <property type="entry name" value="ZINC PHOSPHODIESTERASE ELAC PROTEIN 1"/>
    <property type="match status" value="1"/>
</dbReference>
<name>A0A4R9I6X0_9LEPT</name>
<sequence length="379" mass="42468">MKNLRFLFFLSKSPKLNFVLFLPKYAPKLVIGFLYLFTSSCSFHNTYIADHLVKKQIIKNTAEHSERKWLSDGKIHLITIGTGSPRADEKRMQTSTAIITDGNFLIFDAGSGTSIAAERQHLPMDQMNAIFLTHFHSDHIADVPMMVNSSWRLGRKHNLPVLGPEGTIKVVDGFNQFMSFDASYRHKNGDGTSSISYAKAIGKEILTPKEKVKLLLFEGLNGLKVYCFTVSHSPVEPAFGYLIQHKGKSIVISGDTRKSENLEHFSENADILVHEAINKKILKKFLEVTDQYPDDTSMQIAATTAVRVMDYHSSPLDAAEIAQKANVKTLVYTHITPTLGPFLPRNFITVPMFLEGVSNVYKGEVIIADDGFHYELNTP</sequence>
<evidence type="ECO:0000259" key="2">
    <source>
        <dbReference type="SMART" id="SM00849"/>
    </source>
</evidence>
<dbReference type="PANTHER" id="PTHR46018:SF2">
    <property type="entry name" value="ZINC PHOSPHODIESTERASE ELAC PROTEIN 1"/>
    <property type="match status" value="1"/>
</dbReference>
<proteinExistence type="predicted"/>
<feature type="domain" description="Metallo-beta-lactamase" evidence="2">
    <location>
        <begin position="92"/>
        <end position="295"/>
    </location>
</feature>
<dbReference type="SMART" id="SM00849">
    <property type="entry name" value="Lactamase_B"/>
    <property type="match status" value="1"/>
</dbReference>
<dbReference type="OrthoDB" id="9800940at2"/>
<comment type="caution">
    <text evidence="3">The sequence shown here is derived from an EMBL/GenBank/DDBJ whole genome shotgun (WGS) entry which is preliminary data.</text>
</comment>
<dbReference type="InterPro" id="IPR036866">
    <property type="entry name" value="RibonucZ/Hydroxyglut_hydro"/>
</dbReference>
<keyword evidence="4" id="KW-1185">Reference proteome</keyword>
<organism evidence="3 4">
    <name type="scientific">Leptospira noumeaensis</name>
    <dbReference type="NCBI Taxonomy" id="2484964"/>
    <lineage>
        <taxon>Bacteria</taxon>
        <taxon>Pseudomonadati</taxon>
        <taxon>Spirochaetota</taxon>
        <taxon>Spirochaetia</taxon>
        <taxon>Leptospirales</taxon>
        <taxon>Leptospiraceae</taxon>
        <taxon>Leptospira</taxon>
    </lineage>
</organism>
<accession>A0A4R9I6X0</accession>
<evidence type="ECO:0000313" key="4">
    <source>
        <dbReference type="Proteomes" id="UP000298009"/>
    </source>
</evidence>
<evidence type="ECO:0000256" key="1">
    <source>
        <dbReference type="ARBA" id="ARBA00022801"/>
    </source>
</evidence>
<dbReference type="Gene3D" id="3.60.15.10">
    <property type="entry name" value="Ribonuclease Z/Hydroxyacylglutathione hydrolase-like"/>
    <property type="match status" value="1"/>
</dbReference>
<gene>
    <name evidence="3" type="ORF">EHQ24_08955</name>
</gene>
<dbReference type="InterPro" id="IPR001279">
    <property type="entry name" value="Metallo-B-lactamas"/>
</dbReference>
<dbReference type="AlphaFoldDB" id="A0A4R9I6X0"/>
<dbReference type="SUPFAM" id="SSF56281">
    <property type="entry name" value="Metallo-hydrolase/oxidoreductase"/>
    <property type="match status" value="1"/>
</dbReference>
<dbReference type="EMBL" id="RQFK01000026">
    <property type="protein sequence ID" value="TGK81436.1"/>
    <property type="molecule type" value="Genomic_DNA"/>
</dbReference>
<dbReference type="Pfam" id="PF12706">
    <property type="entry name" value="Lactamase_B_2"/>
    <property type="match status" value="1"/>
</dbReference>
<dbReference type="InterPro" id="IPR044094">
    <property type="entry name" value="AtsA-like_MBL-fold"/>
</dbReference>